<keyword evidence="3" id="KW-0614">Plasmid</keyword>
<dbReference type="InterPro" id="IPR017938">
    <property type="entry name" value="Riboflavin_synthase-like_b-brl"/>
</dbReference>
<dbReference type="InterPro" id="IPR013113">
    <property type="entry name" value="SIP_FAD-bd"/>
</dbReference>
<feature type="domain" description="FAD-binding FR-type" evidence="2">
    <location>
        <begin position="109"/>
        <end position="234"/>
    </location>
</feature>
<dbReference type="GO" id="GO:0052851">
    <property type="term" value="F:ferric-chelate reductase (NADPH) activity"/>
    <property type="evidence" value="ECO:0007669"/>
    <property type="project" value="UniProtKB-EC"/>
</dbReference>
<keyword evidence="4" id="KW-1185">Reference proteome</keyword>
<evidence type="ECO:0000256" key="1">
    <source>
        <dbReference type="ARBA" id="ARBA00035644"/>
    </source>
</evidence>
<dbReference type="PANTHER" id="PTHR30157">
    <property type="entry name" value="FERRIC REDUCTASE, NADPH-DEPENDENT"/>
    <property type="match status" value="1"/>
</dbReference>
<dbReference type="InterPro" id="IPR039374">
    <property type="entry name" value="SIP_fam"/>
</dbReference>
<dbReference type="SUPFAM" id="SSF63380">
    <property type="entry name" value="Riboflavin synthase domain-like"/>
    <property type="match status" value="1"/>
</dbReference>
<dbReference type="InterPro" id="IPR007037">
    <property type="entry name" value="SIP_rossman_dom"/>
</dbReference>
<comment type="similarity">
    <text evidence="1">Belongs to the SIP oxidoreductase family.</text>
</comment>
<protein>
    <submittedName>
        <fullName evidence="3">Ferric-chelate reductase (NADPH)</fullName>
        <ecNumber evidence="3">1.16.1.9</ecNumber>
    </submittedName>
</protein>
<dbReference type="InterPro" id="IPR017927">
    <property type="entry name" value="FAD-bd_FR_type"/>
</dbReference>
<dbReference type="EMBL" id="CP019938">
    <property type="protein sequence ID" value="ARO15960.1"/>
    <property type="molecule type" value="Genomic_DNA"/>
</dbReference>
<dbReference type="PANTHER" id="PTHR30157:SF0">
    <property type="entry name" value="NADPH-DEPENDENT FERRIC-CHELATE REDUCTASE"/>
    <property type="match status" value="1"/>
</dbReference>
<gene>
    <name evidence="3" type="primary">yqjH</name>
    <name evidence="3" type="ORF">BVG79_p1000158</name>
</gene>
<proteinExistence type="inferred from homology"/>
<geneLocation type="plasmid" evidence="3">
    <name>unnamed1</name>
</geneLocation>
<dbReference type="Proteomes" id="UP000242447">
    <property type="component" value="Plasmid unnamed1"/>
</dbReference>
<evidence type="ECO:0000313" key="4">
    <source>
        <dbReference type="Proteomes" id="UP000242447"/>
    </source>
</evidence>
<dbReference type="KEGG" id="kro:BVG79_p1000158"/>
<keyword evidence="3" id="KW-0560">Oxidoreductase</keyword>
<evidence type="ECO:0000259" key="2">
    <source>
        <dbReference type="PROSITE" id="PS51384"/>
    </source>
</evidence>
<dbReference type="InterPro" id="IPR039261">
    <property type="entry name" value="FNR_nucleotide-bd"/>
</dbReference>
<dbReference type="Gene3D" id="2.40.30.10">
    <property type="entry name" value="Translation factors"/>
    <property type="match status" value="1"/>
</dbReference>
<sequence>MNVMGELQCYATVARSDVAAIMPQIRDRLASYQAVIAAEAPDSVRMEYPFGWLALRWDAAGLVLQGGAEAATGLARLKDLMATAVRVYARPNPPAVVWQGDNAGDTHLESFRLMEVAASVRITPHMQRVRLHGTGLDRFAAFGAMHVRLQLPTPEVPAPVWPIAGPDGLPLWPDPENKPAPRVYTVRQLNAAEGWMDIDLLLHDTDGPGATWARTVQVGEHVGVIGPVGRPLKPQADHYLLGADETGLPAIARMLESLPAAASGHAFVEVAREADVQPIANQTGIALHWIYRGDAPAGAALEAAILAQPFPSGNAFGWFAAEAAHATAVREYWRGTLGLGRDQTLVAAYWRRGTSGHMAG</sequence>
<accession>A0A1W6P3N2</accession>
<dbReference type="Pfam" id="PF04954">
    <property type="entry name" value="SIP"/>
    <property type="match status" value="1"/>
</dbReference>
<name>A0A1W6P3N2_9RHOB</name>
<dbReference type="EC" id="1.16.1.9" evidence="3"/>
<reference evidence="3 4" key="1">
    <citation type="submission" date="2017-02" db="EMBL/GenBank/DDBJ databases">
        <title>Ketogulonicigenium robustum SPU B003 Genome sequencing and assembly.</title>
        <authorList>
            <person name="Li Y."/>
            <person name="Liu L."/>
            <person name="Wang C."/>
            <person name="Zhang M."/>
            <person name="Zhang T."/>
            <person name="Zhang Y."/>
        </authorList>
    </citation>
    <scope>NUCLEOTIDE SEQUENCE [LARGE SCALE GENOMIC DNA]</scope>
    <source>
        <strain evidence="3 4">SPU_B003</strain>
        <plasmid evidence="3 4">unnamed1</plasmid>
    </source>
</reference>
<dbReference type="Pfam" id="PF08021">
    <property type="entry name" value="FAD_binding_9"/>
    <property type="match status" value="1"/>
</dbReference>
<organism evidence="3 4">
    <name type="scientific">Ketogulonicigenium robustum</name>
    <dbReference type="NCBI Taxonomy" id="92947"/>
    <lineage>
        <taxon>Bacteria</taxon>
        <taxon>Pseudomonadati</taxon>
        <taxon>Pseudomonadota</taxon>
        <taxon>Alphaproteobacteria</taxon>
        <taxon>Rhodobacterales</taxon>
        <taxon>Roseobacteraceae</taxon>
        <taxon>Ketogulonicigenium</taxon>
    </lineage>
</organism>
<evidence type="ECO:0000313" key="3">
    <source>
        <dbReference type="EMBL" id="ARO15960.1"/>
    </source>
</evidence>
<dbReference type="CDD" id="cd06193">
    <property type="entry name" value="siderophore_interacting"/>
    <property type="match status" value="1"/>
</dbReference>
<dbReference type="PROSITE" id="PS51384">
    <property type="entry name" value="FAD_FR"/>
    <property type="match status" value="1"/>
</dbReference>
<dbReference type="AlphaFoldDB" id="A0A1W6P3N2"/>
<dbReference type="Gene3D" id="3.40.50.80">
    <property type="entry name" value="Nucleotide-binding domain of ferredoxin-NADP reductase (FNR) module"/>
    <property type="match status" value="1"/>
</dbReference>